<feature type="compositionally biased region" description="Polar residues" evidence="2">
    <location>
        <begin position="374"/>
        <end position="386"/>
    </location>
</feature>
<evidence type="ECO:0008006" key="5">
    <source>
        <dbReference type="Google" id="ProtNLM"/>
    </source>
</evidence>
<evidence type="ECO:0000256" key="1">
    <source>
        <dbReference type="SAM" id="Coils"/>
    </source>
</evidence>
<protein>
    <recommendedName>
        <fullName evidence="5">PPE family protein</fullName>
    </recommendedName>
</protein>
<feature type="compositionally biased region" description="Basic and acidic residues" evidence="2">
    <location>
        <begin position="428"/>
        <end position="437"/>
    </location>
</feature>
<reference evidence="3 4" key="1">
    <citation type="submission" date="2019-12" db="EMBL/GenBank/DDBJ databases">
        <title>Whole genome sequencing of endophytic Actinobacterium Micromonospora sp. MPMI6T.</title>
        <authorList>
            <person name="Evv R."/>
            <person name="Podile A.R."/>
        </authorList>
    </citation>
    <scope>NUCLEOTIDE SEQUENCE [LARGE SCALE GENOMIC DNA]</scope>
    <source>
        <strain evidence="3 4">MPMI6</strain>
    </source>
</reference>
<evidence type="ECO:0000313" key="4">
    <source>
        <dbReference type="Proteomes" id="UP000823521"/>
    </source>
</evidence>
<keyword evidence="1" id="KW-0175">Coiled coil</keyword>
<organism evidence="3 4">
    <name type="scientific">Micromonospora echinofusca</name>
    <dbReference type="NCBI Taxonomy" id="47858"/>
    <lineage>
        <taxon>Bacteria</taxon>
        <taxon>Bacillati</taxon>
        <taxon>Actinomycetota</taxon>
        <taxon>Actinomycetes</taxon>
        <taxon>Micromonosporales</taxon>
        <taxon>Micromonosporaceae</taxon>
        <taxon>Micromonospora</taxon>
    </lineage>
</organism>
<keyword evidence="4" id="KW-1185">Reference proteome</keyword>
<feature type="compositionally biased region" description="Low complexity" evidence="2">
    <location>
        <begin position="363"/>
        <end position="373"/>
    </location>
</feature>
<proteinExistence type="predicted"/>
<dbReference type="EMBL" id="WVUH01000070">
    <property type="protein sequence ID" value="MBO4206505.1"/>
    <property type="molecule type" value="Genomic_DNA"/>
</dbReference>
<evidence type="ECO:0000256" key="2">
    <source>
        <dbReference type="SAM" id="MobiDB-lite"/>
    </source>
</evidence>
<feature type="compositionally biased region" description="Polar residues" evidence="2">
    <location>
        <begin position="311"/>
        <end position="326"/>
    </location>
</feature>
<accession>A0ABS3VPR7</accession>
<sequence>MIERGSGATTDLGGTNWTLLDVPTIWATLADHDTGNHWRLVVGWRRTCELTMTHLGRLTEYRERLVQAWPPERSSAAREYVNRLDHLIESLRQTHDVAAANYDTFSAATTAIGATRTRLRAIHDQYAEKQQQKQEYEENLTRLRTAGMANVRGLRPPVEDDELEKLNIQARELMTGLSGELRQAQAQLRQPPPASQATKYPNNPDVYPNDQPLIPPVIPMPLSQNRSSSGTPAPASNRPGNLFPSASIGPILGSAGTPASSHPVQPAPSAFSPPNTPPSTTGGGAHPVGISASIGLPPASSPVTRAKDLAATSSTNSPASGRSPHSGNIIGGTSGAALSQPSTRTAPEKRINPVGGMIGSGSAGRSIASNNGSQPGTHTNRTTPSNRFDPLPAGASWHPNSSQRESRQQDSVWDRNDPWETAEGVDPIVRHTDKPVRIEPGPAIGLDR</sequence>
<comment type="caution">
    <text evidence="3">The sequence shown here is derived from an EMBL/GenBank/DDBJ whole genome shotgun (WGS) entry which is preliminary data.</text>
</comment>
<feature type="region of interest" description="Disordered" evidence="2">
    <location>
        <begin position="182"/>
        <end position="448"/>
    </location>
</feature>
<feature type="compositionally biased region" description="Basic and acidic residues" evidence="2">
    <location>
        <begin position="404"/>
        <end position="418"/>
    </location>
</feature>
<name>A0ABS3VPR7_MICEH</name>
<feature type="compositionally biased region" description="Polar residues" evidence="2">
    <location>
        <begin position="336"/>
        <end position="345"/>
    </location>
</feature>
<dbReference type="Proteomes" id="UP000823521">
    <property type="component" value="Unassembled WGS sequence"/>
</dbReference>
<feature type="compositionally biased region" description="Polar residues" evidence="2">
    <location>
        <begin position="222"/>
        <end position="231"/>
    </location>
</feature>
<feature type="coiled-coil region" evidence="1">
    <location>
        <begin position="119"/>
        <end position="146"/>
    </location>
</feature>
<dbReference type="RefSeq" id="WP_208813407.1">
    <property type="nucleotide sequence ID" value="NZ_WVUH01000070.1"/>
</dbReference>
<gene>
    <name evidence="3" type="ORF">GSF22_10900</name>
</gene>
<evidence type="ECO:0000313" key="3">
    <source>
        <dbReference type="EMBL" id="MBO4206505.1"/>
    </source>
</evidence>